<proteinExistence type="predicted"/>
<comment type="caution">
    <text evidence="1">The sequence shown here is derived from an EMBL/GenBank/DDBJ whole genome shotgun (WGS) entry which is preliminary data.</text>
</comment>
<organism evidence="1 2">
    <name type="scientific">Stylosanthes scabra</name>
    <dbReference type="NCBI Taxonomy" id="79078"/>
    <lineage>
        <taxon>Eukaryota</taxon>
        <taxon>Viridiplantae</taxon>
        <taxon>Streptophyta</taxon>
        <taxon>Embryophyta</taxon>
        <taxon>Tracheophyta</taxon>
        <taxon>Spermatophyta</taxon>
        <taxon>Magnoliopsida</taxon>
        <taxon>eudicotyledons</taxon>
        <taxon>Gunneridae</taxon>
        <taxon>Pentapetalae</taxon>
        <taxon>rosids</taxon>
        <taxon>fabids</taxon>
        <taxon>Fabales</taxon>
        <taxon>Fabaceae</taxon>
        <taxon>Papilionoideae</taxon>
        <taxon>50 kb inversion clade</taxon>
        <taxon>dalbergioids sensu lato</taxon>
        <taxon>Dalbergieae</taxon>
        <taxon>Pterocarpus clade</taxon>
        <taxon>Stylosanthes</taxon>
    </lineage>
</organism>
<protein>
    <submittedName>
        <fullName evidence="1">Uncharacterized protein</fullName>
    </submittedName>
</protein>
<dbReference type="EMBL" id="JASCZI010063310">
    <property type="protein sequence ID" value="MED6141210.1"/>
    <property type="molecule type" value="Genomic_DNA"/>
</dbReference>
<gene>
    <name evidence="1" type="ORF">PIB30_101013</name>
</gene>
<reference evidence="1 2" key="1">
    <citation type="journal article" date="2023" name="Plants (Basel)">
        <title>Bridging the Gap: Combining Genomics and Transcriptomics Approaches to Understand Stylosanthes scabra, an Orphan Legume from the Brazilian Caatinga.</title>
        <authorList>
            <person name="Ferreira-Neto J.R.C."/>
            <person name="da Silva M.D."/>
            <person name="Binneck E."/>
            <person name="de Melo N.F."/>
            <person name="da Silva R.H."/>
            <person name="de Melo A.L.T.M."/>
            <person name="Pandolfi V."/>
            <person name="Bustamante F.O."/>
            <person name="Brasileiro-Vidal A.C."/>
            <person name="Benko-Iseppon A.M."/>
        </authorList>
    </citation>
    <scope>NUCLEOTIDE SEQUENCE [LARGE SCALE GENOMIC DNA]</scope>
    <source>
        <tissue evidence="1">Leaves</tissue>
    </source>
</reference>
<name>A0ABU6SXX2_9FABA</name>
<dbReference type="Proteomes" id="UP001341840">
    <property type="component" value="Unassembled WGS sequence"/>
</dbReference>
<accession>A0ABU6SXX2</accession>
<evidence type="ECO:0000313" key="2">
    <source>
        <dbReference type="Proteomes" id="UP001341840"/>
    </source>
</evidence>
<sequence>MCKRLLEKEHVVSKWGYKMIHLGRRGVYSSSSHIGSYIHEDAQAICERIMDIEQRDESSRLLSQNDSLNWVFGKEHSGRVHVA</sequence>
<keyword evidence="2" id="KW-1185">Reference proteome</keyword>
<evidence type="ECO:0000313" key="1">
    <source>
        <dbReference type="EMBL" id="MED6141210.1"/>
    </source>
</evidence>